<dbReference type="Pfam" id="PF01420">
    <property type="entry name" value="Methylase_S"/>
    <property type="match status" value="2"/>
</dbReference>
<sequence length="385" mass="43690">MELVELGEYIEVLSGYAFNSKLFNDKGVGKPIIRIRDVGKEKTNTYFDGEYDDKYLINSGDFLIGMDGDFRLAKWKGNEALLNQRVCKIWSKDSSILCDDYLLRLLPRELKLIEDTTSFATVKHLSVKKIRNIKIPLPPLETQKKIAAILDAADSYKQKTKALIEKYDQLTQSLFLDMFGDPVTNPKGWKEIKIEDVSFIVTKGSSPKWQGFEYISSGIRFITSENVRLGHLDCEKDKFVAKEFHEKLERSKLKKNDLLVNLVGASIGRGALMEEKFLPANINQAVAKIELNTEIVDSVFLLNQIITPQIQDRLIGNKVEGARANISLKNVRELKFLYPPIKLQNQFAEHAQAIEAQKALAEKSLQKSEALFNSLLQKAFKGELV</sequence>
<dbReference type="InterPro" id="IPR000055">
    <property type="entry name" value="Restrct_endonuc_typeI_TRD"/>
</dbReference>
<dbReference type="PANTHER" id="PTHR30408">
    <property type="entry name" value="TYPE-1 RESTRICTION ENZYME ECOKI SPECIFICITY PROTEIN"/>
    <property type="match status" value="1"/>
</dbReference>
<keyword evidence="2" id="KW-0680">Restriction system</keyword>
<dbReference type="Proteomes" id="UP000443153">
    <property type="component" value="Unassembled WGS sequence"/>
</dbReference>
<dbReference type="CDD" id="cd17257">
    <property type="entry name" value="RMtype1_S_EcoBI-TRD1-CR1_like"/>
    <property type="match status" value="1"/>
</dbReference>
<protein>
    <recommendedName>
        <fullName evidence="4">Type I restriction modification DNA specificity domain-containing protein</fullName>
    </recommendedName>
</protein>
<keyword evidence="3" id="KW-0238">DNA-binding</keyword>
<dbReference type="InterPro" id="IPR044946">
    <property type="entry name" value="Restrct_endonuc_typeI_TRD_sf"/>
</dbReference>
<proteinExistence type="inferred from homology"/>
<comment type="similarity">
    <text evidence="1">Belongs to the type-I restriction system S methylase family.</text>
</comment>
<dbReference type="OrthoDB" id="9816225at2"/>
<dbReference type="AlphaFoldDB" id="A0A6I2MMU9"/>
<evidence type="ECO:0000313" key="5">
    <source>
        <dbReference type="EMBL" id="MRX62596.1"/>
    </source>
</evidence>
<dbReference type="InterPro" id="IPR052021">
    <property type="entry name" value="Type-I_RS_S_subunit"/>
</dbReference>
<evidence type="ECO:0000313" key="6">
    <source>
        <dbReference type="Proteomes" id="UP000443153"/>
    </source>
</evidence>
<comment type="caution">
    <text evidence="5">The sequence shown here is derived from an EMBL/GenBank/DDBJ whole genome shotgun (WGS) entry which is preliminary data.</text>
</comment>
<organism evidence="5 6">
    <name type="scientific">Maribacter luteus</name>
    <dbReference type="NCBI Taxonomy" id="2594478"/>
    <lineage>
        <taxon>Bacteria</taxon>
        <taxon>Pseudomonadati</taxon>
        <taxon>Bacteroidota</taxon>
        <taxon>Flavobacteriia</taxon>
        <taxon>Flavobacteriales</taxon>
        <taxon>Flavobacteriaceae</taxon>
        <taxon>Maribacter</taxon>
    </lineage>
</organism>
<evidence type="ECO:0000256" key="3">
    <source>
        <dbReference type="ARBA" id="ARBA00023125"/>
    </source>
</evidence>
<dbReference type="EMBL" id="WKJH01000001">
    <property type="protein sequence ID" value="MRX62596.1"/>
    <property type="molecule type" value="Genomic_DNA"/>
</dbReference>
<gene>
    <name evidence="5" type="ORF">GJ691_00320</name>
</gene>
<keyword evidence="6" id="KW-1185">Reference proteome</keyword>
<dbReference type="GO" id="GO:0009307">
    <property type="term" value="P:DNA restriction-modification system"/>
    <property type="evidence" value="ECO:0007669"/>
    <property type="project" value="UniProtKB-KW"/>
</dbReference>
<dbReference type="SUPFAM" id="SSF116734">
    <property type="entry name" value="DNA methylase specificity domain"/>
    <property type="match status" value="2"/>
</dbReference>
<dbReference type="Gene3D" id="3.90.220.20">
    <property type="entry name" value="DNA methylase specificity domains"/>
    <property type="match status" value="2"/>
</dbReference>
<evidence type="ECO:0000259" key="4">
    <source>
        <dbReference type="Pfam" id="PF01420"/>
    </source>
</evidence>
<evidence type="ECO:0000256" key="2">
    <source>
        <dbReference type="ARBA" id="ARBA00022747"/>
    </source>
</evidence>
<dbReference type="GO" id="GO:0003677">
    <property type="term" value="F:DNA binding"/>
    <property type="evidence" value="ECO:0007669"/>
    <property type="project" value="UniProtKB-KW"/>
</dbReference>
<reference evidence="5 6" key="1">
    <citation type="submission" date="2019-11" db="EMBL/GenBank/DDBJ databases">
        <title>Maribacter lutea sp. nov., a marine bacterium isolated from intertidal sand.</title>
        <authorList>
            <person name="Liu A."/>
        </authorList>
    </citation>
    <scope>NUCLEOTIDE SEQUENCE [LARGE SCALE GENOMIC DNA]</scope>
    <source>
        <strain evidence="5 6">RZ05</strain>
    </source>
</reference>
<name>A0A6I2MMU9_9FLAO</name>
<evidence type="ECO:0000256" key="1">
    <source>
        <dbReference type="ARBA" id="ARBA00010923"/>
    </source>
</evidence>
<dbReference type="PANTHER" id="PTHR30408:SF12">
    <property type="entry name" value="TYPE I RESTRICTION ENZYME MJAVIII SPECIFICITY SUBUNIT"/>
    <property type="match status" value="1"/>
</dbReference>
<accession>A0A6I2MMU9</accession>
<dbReference type="RefSeq" id="WP_154362602.1">
    <property type="nucleotide sequence ID" value="NZ_WKJH01000001.1"/>
</dbReference>
<feature type="domain" description="Type I restriction modification DNA specificity" evidence="4">
    <location>
        <begin position="186"/>
        <end position="366"/>
    </location>
</feature>
<feature type="domain" description="Type I restriction modification DNA specificity" evidence="4">
    <location>
        <begin position="2"/>
        <end position="165"/>
    </location>
</feature>